<dbReference type="HOGENOM" id="CLU_1555799_0_0_1"/>
<keyword evidence="2" id="KW-1185">Reference proteome</keyword>
<protein>
    <submittedName>
        <fullName evidence="1">Uncharacterized protein</fullName>
    </submittedName>
</protein>
<sequence length="172" mass="19034">MVCIVFAGIVVVNLNAPRCSPCTGYVVHDLSPFHALKVLVLGIKPRVELVPYYSGEPLEDPHEAIEIATATIRTLADSASLDYIELRFWKCQSNFPNLKKVFNQAGDQVAVLESILLHCVEAGRVSHVRLRLYGGDYANLEFSPTALFPSSDYASTLFPELFEHGVLYAYDG</sequence>
<name>K5WGT4_PHACS</name>
<proteinExistence type="predicted"/>
<evidence type="ECO:0000313" key="2">
    <source>
        <dbReference type="Proteomes" id="UP000008370"/>
    </source>
</evidence>
<dbReference type="InParanoid" id="K5WGT4"/>
<dbReference type="RefSeq" id="XP_007393849.1">
    <property type="nucleotide sequence ID" value="XM_007393787.1"/>
</dbReference>
<accession>K5WGT4</accession>
<reference evidence="1 2" key="1">
    <citation type="journal article" date="2012" name="BMC Genomics">
        <title>Comparative genomics of the white-rot fungi, Phanerochaete carnosa and P. chrysosporium, to elucidate the genetic basis of the distinct wood types they colonize.</title>
        <authorList>
            <person name="Suzuki H."/>
            <person name="MacDonald J."/>
            <person name="Syed K."/>
            <person name="Salamov A."/>
            <person name="Hori C."/>
            <person name="Aerts A."/>
            <person name="Henrissat B."/>
            <person name="Wiebenga A."/>
            <person name="vanKuyk P.A."/>
            <person name="Barry K."/>
            <person name="Lindquist E."/>
            <person name="LaButti K."/>
            <person name="Lapidus A."/>
            <person name="Lucas S."/>
            <person name="Coutinho P."/>
            <person name="Gong Y."/>
            <person name="Samejima M."/>
            <person name="Mahadevan R."/>
            <person name="Abou-Zaid M."/>
            <person name="de Vries R.P."/>
            <person name="Igarashi K."/>
            <person name="Yadav J.S."/>
            <person name="Grigoriev I.V."/>
            <person name="Master E.R."/>
        </authorList>
    </citation>
    <scope>NUCLEOTIDE SEQUENCE [LARGE SCALE GENOMIC DNA]</scope>
    <source>
        <strain evidence="1 2">HHB-10118-sp</strain>
    </source>
</reference>
<evidence type="ECO:0000313" key="1">
    <source>
        <dbReference type="EMBL" id="EKM58540.1"/>
    </source>
</evidence>
<gene>
    <name evidence="1" type="ORF">PHACADRAFT_252960</name>
</gene>
<dbReference type="Proteomes" id="UP000008370">
    <property type="component" value="Unassembled WGS sequence"/>
</dbReference>
<organism evidence="1 2">
    <name type="scientific">Phanerochaete carnosa (strain HHB-10118-sp)</name>
    <name type="common">White-rot fungus</name>
    <name type="synonym">Peniophora carnosa</name>
    <dbReference type="NCBI Taxonomy" id="650164"/>
    <lineage>
        <taxon>Eukaryota</taxon>
        <taxon>Fungi</taxon>
        <taxon>Dikarya</taxon>
        <taxon>Basidiomycota</taxon>
        <taxon>Agaricomycotina</taxon>
        <taxon>Agaricomycetes</taxon>
        <taxon>Polyporales</taxon>
        <taxon>Phanerochaetaceae</taxon>
        <taxon>Phanerochaete</taxon>
    </lineage>
</organism>
<dbReference type="AlphaFoldDB" id="K5WGT4"/>
<dbReference type="EMBL" id="JH930470">
    <property type="protein sequence ID" value="EKM58540.1"/>
    <property type="molecule type" value="Genomic_DNA"/>
</dbReference>
<dbReference type="GeneID" id="18915629"/>
<dbReference type="KEGG" id="pco:PHACADRAFT_252960"/>